<name>A0ACB8ARV1_9AGAM</name>
<gene>
    <name evidence="1" type="ORF">BJ138DRAFT_594364</name>
</gene>
<accession>A0ACB8ARV1</accession>
<keyword evidence="2" id="KW-1185">Reference proteome</keyword>
<organism evidence="1 2">
    <name type="scientific">Hygrophoropsis aurantiaca</name>
    <dbReference type="NCBI Taxonomy" id="72124"/>
    <lineage>
        <taxon>Eukaryota</taxon>
        <taxon>Fungi</taxon>
        <taxon>Dikarya</taxon>
        <taxon>Basidiomycota</taxon>
        <taxon>Agaricomycotina</taxon>
        <taxon>Agaricomycetes</taxon>
        <taxon>Agaricomycetidae</taxon>
        <taxon>Boletales</taxon>
        <taxon>Coniophorineae</taxon>
        <taxon>Hygrophoropsidaceae</taxon>
        <taxon>Hygrophoropsis</taxon>
    </lineage>
</organism>
<sequence>MPARSKFDFLKALALDPTFPALAERLRNESANFDVASFMQEERQLKAHAKQQQHRAVIPGSDYVWKHPEVVDAAKTGTSSEEKIGGGEEKFAGLTLSSDGDGSGLVLASPSKLKRGRTAGLILSSDDDENKLISESPSNPKRARTSAGLTIDASADDDDSPDFALESPSEPKRDCPQKAQRVESDSDLGESDGDSDESDSDSDESDSDSGEDIDAGPMREASVSRSKCEQCAKDATVPPEMANKMYKPSSMTRHWGTYHTFGAQLTRYYKGGDPQTPNTQHTCMLCRVKGIISKPYVIKGKEGKMCPAFYRHLEQFHGDDEKVQAFLVSDPI</sequence>
<reference evidence="1" key="1">
    <citation type="journal article" date="2021" name="New Phytol.">
        <title>Evolutionary innovations through gain and loss of genes in the ectomycorrhizal Boletales.</title>
        <authorList>
            <person name="Wu G."/>
            <person name="Miyauchi S."/>
            <person name="Morin E."/>
            <person name="Kuo A."/>
            <person name="Drula E."/>
            <person name="Varga T."/>
            <person name="Kohler A."/>
            <person name="Feng B."/>
            <person name="Cao Y."/>
            <person name="Lipzen A."/>
            <person name="Daum C."/>
            <person name="Hundley H."/>
            <person name="Pangilinan J."/>
            <person name="Johnson J."/>
            <person name="Barry K."/>
            <person name="LaButti K."/>
            <person name="Ng V."/>
            <person name="Ahrendt S."/>
            <person name="Min B."/>
            <person name="Choi I.G."/>
            <person name="Park H."/>
            <person name="Plett J.M."/>
            <person name="Magnuson J."/>
            <person name="Spatafora J.W."/>
            <person name="Nagy L.G."/>
            <person name="Henrissat B."/>
            <person name="Grigoriev I.V."/>
            <person name="Yang Z.L."/>
            <person name="Xu J."/>
            <person name="Martin F.M."/>
        </authorList>
    </citation>
    <scope>NUCLEOTIDE SEQUENCE</scope>
    <source>
        <strain evidence="1">ATCC 28755</strain>
    </source>
</reference>
<protein>
    <submittedName>
        <fullName evidence="1">Uncharacterized protein</fullName>
    </submittedName>
</protein>
<proteinExistence type="predicted"/>
<dbReference type="Proteomes" id="UP000790377">
    <property type="component" value="Unassembled WGS sequence"/>
</dbReference>
<evidence type="ECO:0000313" key="1">
    <source>
        <dbReference type="EMBL" id="KAH7916245.1"/>
    </source>
</evidence>
<dbReference type="EMBL" id="MU267592">
    <property type="protein sequence ID" value="KAH7916245.1"/>
    <property type="molecule type" value="Genomic_DNA"/>
</dbReference>
<comment type="caution">
    <text evidence="1">The sequence shown here is derived from an EMBL/GenBank/DDBJ whole genome shotgun (WGS) entry which is preliminary data.</text>
</comment>
<evidence type="ECO:0000313" key="2">
    <source>
        <dbReference type="Proteomes" id="UP000790377"/>
    </source>
</evidence>